<evidence type="ECO:0008006" key="3">
    <source>
        <dbReference type="Google" id="ProtNLM"/>
    </source>
</evidence>
<evidence type="ECO:0000313" key="2">
    <source>
        <dbReference type="Proteomes" id="UP000612282"/>
    </source>
</evidence>
<comment type="caution">
    <text evidence="1">The sequence shown here is derived from an EMBL/GenBank/DDBJ whole genome shotgun (WGS) entry which is preliminary data.</text>
</comment>
<sequence length="163" mass="18030">MSDMTDKQPDEILAAMGAAVELGRDGDRPGARDALTRLWERASVDGDAMHRCSIAHYLADLQDSPADELMWDERALAAVTDLDDERVRRVHDSMRVRAFLPSLHLNLADVHRRLGNIGEAREHLAAATKEVDALPDDDYGSMMLGALDRVREALDSGPQDVDQ</sequence>
<dbReference type="EMBL" id="BOMG01000116">
    <property type="protein sequence ID" value="GID60947.1"/>
    <property type="molecule type" value="Genomic_DNA"/>
</dbReference>
<evidence type="ECO:0000313" key="1">
    <source>
        <dbReference type="EMBL" id="GID60947.1"/>
    </source>
</evidence>
<protein>
    <recommendedName>
        <fullName evidence="3">Tetratricopeptide repeat protein</fullName>
    </recommendedName>
</protein>
<organism evidence="1 2">
    <name type="scientific">Actinoplanes couchii</name>
    <dbReference type="NCBI Taxonomy" id="403638"/>
    <lineage>
        <taxon>Bacteria</taxon>
        <taxon>Bacillati</taxon>
        <taxon>Actinomycetota</taxon>
        <taxon>Actinomycetes</taxon>
        <taxon>Micromonosporales</taxon>
        <taxon>Micromonosporaceae</taxon>
        <taxon>Actinoplanes</taxon>
    </lineage>
</organism>
<reference evidence="1 2" key="1">
    <citation type="submission" date="2021-01" db="EMBL/GenBank/DDBJ databases">
        <title>Whole genome shotgun sequence of Actinoplanes couchii NBRC 106145.</title>
        <authorList>
            <person name="Komaki H."/>
            <person name="Tamura T."/>
        </authorList>
    </citation>
    <scope>NUCLEOTIDE SEQUENCE [LARGE SCALE GENOMIC DNA]</scope>
    <source>
        <strain evidence="1 2">NBRC 106145</strain>
    </source>
</reference>
<gene>
    <name evidence="1" type="ORF">Aco03nite_093510</name>
</gene>
<dbReference type="Proteomes" id="UP000612282">
    <property type="component" value="Unassembled WGS sequence"/>
</dbReference>
<dbReference type="InterPro" id="IPR011990">
    <property type="entry name" value="TPR-like_helical_dom_sf"/>
</dbReference>
<dbReference type="Gene3D" id="1.25.40.10">
    <property type="entry name" value="Tetratricopeptide repeat domain"/>
    <property type="match status" value="1"/>
</dbReference>
<accession>A0ABQ3XR00</accession>
<name>A0ABQ3XR00_9ACTN</name>
<proteinExistence type="predicted"/>
<keyword evidence="2" id="KW-1185">Reference proteome</keyword>